<feature type="chain" id="PRO_5019246357" evidence="1">
    <location>
        <begin position="22"/>
        <end position="229"/>
    </location>
</feature>
<name>A0A423TFT0_PENVA</name>
<proteinExistence type="predicted"/>
<evidence type="ECO:0000256" key="1">
    <source>
        <dbReference type="SAM" id="SignalP"/>
    </source>
</evidence>
<reference evidence="2 3" key="1">
    <citation type="submission" date="2018-04" db="EMBL/GenBank/DDBJ databases">
        <authorList>
            <person name="Zhang X."/>
            <person name="Yuan J."/>
            <person name="Li F."/>
            <person name="Xiang J."/>
        </authorList>
    </citation>
    <scope>NUCLEOTIDE SEQUENCE [LARGE SCALE GENOMIC DNA]</scope>
    <source>
        <tissue evidence="2">Muscle</tissue>
    </source>
</reference>
<feature type="signal peptide" evidence="1">
    <location>
        <begin position="1"/>
        <end position="21"/>
    </location>
</feature>
<sequence>MAKFQLEVLLLLHLFAALATPQTPPTRHASHMLKADSLRCGDPKRVIAAANLTIDAIDAFKNDFTEHEFGVSWDRLNSETNPDDDYYLLLVCDLEDHCLRVLPNITSRSHKPPQNPEDARRILVEVLGHSQRYALALETFFLDQSLYEDVFLRQVDTVHRYLEDLIKILLEDVGACQLSPNEHMINNFIQRVYRGVQDEPRKLRDFAVLRQCLLGMRYIADVFSGGIWH</sequence>
<organism evidence="2 3">
    <name type="scientific">Penaeus vannamei</name>
    <name type="common">Whiteleg shrimp</name>
    <name type="synonym">Litopenaeus vannamei</name>
    <dbReference type="NCBI Taxonomy" id="6689"/>
    <lineage>
        <taxon>Eukaryota</taxon>
        <taxon>Metazoa</taxon>
        <taxon>Ecdysozoa</taxon>
        <taxon>Arthropoda</taxon>
        <taxon>Crustacea</taxon>
        <taxon>Multicrustacea</taxon>
        <taxon>Malacostraca</taxon>
        <taxon>Eumalacostraca</taxon>
        <taxon>Eucarida</taxon>
        <taxon>Decapoda</taxon>
        <taxon>Dendrobranchiata</taxon>
        <taxon>Penaeoidea</taxon>
        <taxon>Penaeidae</taxon>
        <taxon>Penaeus</taxon>
    </lineage>
</organism>
<protein>
    <submittedName>
        <fullName evidence="2">Uncharacterized protein</fullName>
    </submittedName>
</protein>
<keyword evidence="3" id="KW-1185">Reference proteome</keyword>
<evidence type="ECO:0000313" key="2">
    <source>
        <dbReference type="EMBL" id="ROT75225.1"/>
    </source>
</evidence>
<evidence type="ECO:0000313" key="3">
    <source>
        <dbReference type="Proteomes" id="UP000283509"/>
    </source>
</evidence>
<keyword evidence="1" id="KW-0732">Signal</keyword>
<reference evidence="2 3" key="2">
    <citation type="submission" date="2019-01" db="EMBL/GenBank/DDBJ databases">
        <title>The decoding of complex shrimp genome reveals the adaptation for benthos swimmer, frequently molting mechanism and breeding impact on genome.</title>
        <authorList>
            <person name="Sun Y."/>
            <person name="Gao Y."/>
            <person name="Yu Y."/>
        </authorList>
    </citation>
    <scope>NUCLEOTIDE SEQUENCE [LARGE SCALE GENOMIC DNA]</scope>
    <source>
        <tissue evidence="2">Muscle</tissue>
    </source>
</reference>
<comment type="caution">
    <text evidence="2">The sequence shown here is derived from an EMBL/GenBank/DDBJ whole genome shotgun (WGS) entry which is preliminary data.</text>
</comment>
<dbReference type="OrthoDB" id="6351848at2759"/>
<dbReference type="EMBL" id="QCYY01001799">
    <property type="protein sequence ID" value="ROT75225.1"/>
    <property type="molecule type" value="Genomic_DNA"/>
</dbReference>
<dbReference type="Proteomes" id="UP000283509">
    <property type="component" value="Unassembled WGS sequence"/>
</dbReference>
<gene>
    <name evidence="2" type="ORF">C7M84_006252</name>
</gene>
<dbReference type="AlphaFoldDB" id="A0A423TFT0"/>
<accession>A0A423TFT0</accession>